<feature type="active site" description="Nucleophile" evidence="5">
    <location>
        <position position="363"/>
    </location>
</feature>
<evidence type="ECO:0000313" key="8">
    <source>
        <dbReference type="Proteomes" id="UP000754644"/>
    </source>
</evidence>
<evidence type="ECO:0000256" key="5">
    <source>
        <dbReference type="PROSITE-ProRule" id="PRU01023"/>
    </source>
</evidence>
<keyword evidence="4 5" id="KW-0694">RNA-binding</keyword>
<dbReference type="GO" id="GO:0003723">
    <property type="term" value="F:RNA binding"/>
    <property type="evidence" value="ECO:0007669"/>
    <property type="project" value="UniProtKB-UniRule"/>
</dbReference>
<evidence type="ECO:0000256" key="2">
    <source>
        <dbReference type="ARBA" id="ARBA00022679"/>
    </source>
</evidence>
<accession>A0A972VYD5</accession>
<evidence type="ECO:0000256" key="3">
    <source>
        <dbReference type="ARBA" id="ARBA00022691"/>
    </source>
</evidence>
<dbReference type="InterPro" id="IPR054728">
    <property type="entry name" value="RsmB-like_ferredoxin"/>
</dbReference>
<dbReference type="SUPFAM" id="SSF48013">
    <property type="entry name" value="NusB-like"/>
    <property type="match status" value="1"/>
</dbReference>
<dbReference type="SUPFAM" id="SSF53335">
    <property type="entry name" value="S-adenosyl-L-methionine-dependent methyltransferases"/>
    <property type="match status" value="1"/>
</dbReference>
<protein>
    <submittedName>
        <fullName evidence="7">RsmB/NOP family class I SAM-dependent RNA methyltransferase</fullName>
    </submittedName>
</protein>
<sequence>MSYSPARYKKATELLEQVMASSTAADGVVDRYFKGHRNMGSTDRRFAAATVYGCLRRQRELLAMIESMVPILPDTDLTPAALLVGMYLMVNDDWSPNDFALTQFSGFAAAHQGAIKTFDRSRLVPAERMNLPDWLYASLAAQLPVGDLEDLAQALSEVAAVDLRVNQRRGQRQQLLAELQSQDIDTQLTALSDFGLRRMTRGPLQNTPAFKQGWFEFQDEGSQLVSWLLQPQAGEFIVDYCAGAGGKTLHIADIMDNRGSILACDVAPRRLAQLQPRLQRAGIRNVTSRVLDPEVDDDLGDYAQTADAVLVDAPCTGSGTLRRSPDIRWREVRLEELCQLQLQILSNASQLVKAGGRLVYATCSLLAEENQQVVEAFLLANPGFAREGATFPDSDPTFTALQRQDGALVERLQQAGELQLWPHRHNTDGFYAQVLRRH</sequence>
<dbReference type="AlphaFoldDB" id="A0A972VYD5"/>
<dbReference type="InterPro" id="IPR001678">
    <property type="entry name" value="MeTrfase_RsmB-F_NOP2_dom"/>
</dbReference>
<evidence type="ECO:0000259" key="6">
    <source>
        <dbReference type="PROSITE" id="PS51686"/>
    </source>
</evidence>
<dbReference type="InterPro" id="IPR049560">
    <property type="entry name" value="MeTrfase_RsmB-F_NOP2_cat"/>
</dbReference>
<dbReference type="InterPro" id="IPR029063">
    <property type="entry name" value="SAM-dependent_MTases_sf"/>
</dbReference>
<keyword evidence="2 5" id="KW-0808">Transferase</keyword>
<dbReference type="PRINTS" id="PR02008">
    <property type="entry name" value="RCMTFAMILY"/>
</dbReference>
<dbReference type="Proteomes" id="UP000754644">
    <property type="component" value="Unassembled WGS sequence"/>
</dbReference>
<dbReference type="PANTHER" id="PTHR22807:SF53">
    <property type="entry name" value="RIBOSOMAL RNA SMALL SUBUNIT METHYLTRANSFERASE B-RELATED"/>
    <property type="match status" value="1"/>
</dbReference>
<dbReference type="Pfam" id="PF01189">
    <property type="entry name" value="Methyltr_RsmB-F"/>
    <property type="match status" value="1"/>
</dbReference>
<dbReference type="EMBL" id="JABMOJ010000536">
    <property type="protein sequence ID" value="NQV66543.1"/>
    <property type="molecule type" value="Genomic_DNA"/>
</dbReference>
<dbReference type="GO" id="GO:0001510">
    <property type="term" value="P:RNA methylation"/>
    <property type="evidence" value="ECO:0007669"/>
    <property type="project" value="InterPro"/>
</dbReference>
<comment type="similarity">
    <text evidence="5">Belongs to the class I-like SAM-binding methyltransferase superfamily. RsmB/NOP family.</text>
</comment>
<evidence type="ECO:0000313" key="7">
    <source>
        <dbReference type="EMBL" id="NQV66543.1"/>
    </source>
</evidence>
<keyword evidence="3 5" id="KW-0949">S-adenosyl-L-methionine</keyword>
<dbReference type="Gene3D" id="1.10.940.10">
    <property type="entry name" value="NusB-like"/>
    <property type="match status" value="1"/>
</dbReference>
<dbReference type="PANTHER" id="PTHR22807">
    <property type="entry name" value="NOP2 YEAST -RELATED NOL1/NOP2/FMU SUN DOMAIN-CONTAINING"/>
    <property type="match status" value="1"/>
</dbReference>
<dbReference type="Pfam" id="PF22458">
    <property type="entry name" value="RsmF-B_ferredox"/>
    <property type="match status" value="1"/>
</dbReference>
<feature type="binding site" evidence="5">
    <location>
        <position position="292"/>
    </location>
    <ligand>
        <name>S-adenosyl-L-methionine</name>
        <dbReference type="ChEBI" id="CHEBI:59789"/>
    </ligand>
</feature>
<dbReference type="GO" id="GO:0008173">
    <property type="term" value="F:RNA methyltransferase activity"/>
    <property type="evidence" value="ECO:0007669"/>
    <property type="project" value="InterPro"/>
</dbReference>
<dbReference type="PROSITE" id="PS51686">
    <property type="entry name" value="SAM_MT_RSMB_NOP"/>
    <property type="match status" value="1"/>
</dbReference>
<reference evidence="7" key="1">
    <citation type="submission" date="2020-05" db="EMBL/GenBank/DDBJ databases">
        <title>Sulfur intermediates as new biogeochemical hubs in an aquatic model microbial ecosystem.</title>
        <authorList>
            <person name="Vigneron A."/>
        </authorList>
    </citation>
    <scope>NUCLEOTIDE SEQUENCE</scope>
    <source>
        <strain evidence="7">Bin.250</strain>
    </source>
</reference>
<feature type="domain" description="SAM-dependent MTase RsmB/NOP-type" evidence="6">
    <location>
        <begin position="151"/>
        <end position="438"/>
    </location>
</feature>
<dbReference type="CDD" id="cd02440">
    <property type="entry name" value="AdoMet_MTases"/>
    <property type="match status" value="1"/>
</dbReference>
<feature type="binding site" evidence="5">
    <location>
        <position position="265"/>
    </location>
    <ligand>
        <name>S-adenosyl-L-methionine</name>
        <dbReference type="ChEBI" id="CHEBI:59789"/>
    </ligand>
</feature>
<feature type="binding site" evidence="5">
    <location>
        <position position="312"/>
    </location>
    <ligand>
        <name>S-adenosyl-L-methionine</name>
        <dbReference type="ChEBI" id="CHEBI:59789"/>
    </ligand>
</feature>
<proteinExistence type="inferred from homology"/>
<name>A0A972VYD5_9GAMM</name>
<keyword evidence="1 5" id="KW-0489">Methyltransferase</keyword>
<dbReference type="InterPro" id="IPR035926">
    <property type="entry name" value="NusB-like_sf"/>
</dbReference>
<dbReference type="InterPro" id="IPR023267">
    <property type="entry name" value="RCMT"/>
</dbReference>
<evidence type="ECO:0000256" key="1">
    <source>
        <dbReference type="ARBA" id="ARBA00022603"/>
    </source>
</evidence>
<comment type="caution">
    <text evidence="5">Lacks conserved residue(s) required for the propagation of feature annotation.</text>
</comment>
<evidence type="ECO:0000256" key="4">
    <source>
        <dbReference type="ARBA" id="ARBA00022884"/>
    </source>
</evidence>
<comment type="caution">
    <text evidence="7">The sequence shown here is derived from an EMBL/GenBank/DDBJ whole genome shotgun (WGS) entry which is preliminary data.</text>
</comment>
<dbReference type="Gene3D" id="3.40.50.150">
    <property type="entry name" value="Vaccinia Virus protein VP39"/>
    <property type="match status" value="1"/>
</dbReference>
<organism evidence="7 8">
    <name type="scientific">SAR86 cluster bacterium</name>
    <dbReference type="NCBI Taxonomy" id="2030880"/>
    <lineage>
        <taxon>Bacteria</taxon>
        <taxon>Pseudomonadati</taxon>
        <taxon>Pseudomonadota</taxon>
        <taxon>Gammaproteobacteria</taxon>
        <taxon>SAR86 cluster</taxon>
    </lineage>
</organism>
<gene>
    <name evidence="7" type="ORF">HQ497_14375</name>
</gene>